<evidence type="ECO:0000256" key="4">
    <source>
        <dbReference type="SAM" id="Phobius"/>
    </source>
</evidence>
<dbReference type="PANTHER" id="PTHR10052">
    <property type="entry name" value="60S RIBOSOMAL PROTEIN L18A"/>
    <property type="match status" value="1"/>
</dbReference>
<dbReference type="GO" id="GO:1990904">
    <property type="term" value="C:ribonucleoprotein complex"/>
    <property type="evidence" value="ECO:0007669"/>
    <property type="project" value="UniProtKB-KW"/>
</dbReference>
<dbReference type="Pfam" id="PF01775">
    <property type="entry name" value="Ribosomal_L18A"/>
    <property type="match status" value="1"/>
</dbReference>
<evidence type="ECO:0000256" key="3">
    <source>
        <dbReference type="ARBA" id="ARBA00023274"/>
    </source>
</evidence>
<evidence type="ECO:0000313" key="6">
    <source>
        <dbReference type="EMBL" id="KAF5220556.1"/>
    </source>
</evidence>
<protein>
    <submittedName>
        <fullName evidence="6">Ribosomal L18ae/LX protein domain</fullName>
    </submittedName>
</protein>
<dbReference type="Proteomes" id="UP000583944">
    <property type="component" value="Unassembled WGS sequence"/>
</dbReference>
<dbReference type="VEuPathDB" id="TriTrypDB:ECC02_006405"/>
<dbReference type="InterPro" id="IPR021138">
    <property type="entry name" value="Ribosomal_eL20_eukaryotes"/>
</dbReference>
<evidence type="ECO:0000259" key="5">
    <source>
        <dbReference type="Pfam" id="PF01775"/>
    </source>
</evidence>
<dbReference type="FunFam" id="3.10.20.10:FF:000010">
    <property type="entry name" value="60S ribosomal protein L18a"/>
    <property type="match status" value="1"/>
</dbReference>
<keyword evidence="4" id="KW-0472">Membrane</keyword>
<dbReference type="HAMAP" id="MF_00273">
    <property type="entry name" value="Ribosomal_eL20"/>
    <property type="match status" value="1"/>
</dbReference>
<proteinExistence type="inferred from homology"/>
<evidence type="ECO:0000313" key="7">
    <source>
        <dbReference type="Proteomes" id="UP000583944"/>
    </source>
</evidence>
<organism evidence="6 7">
    <name type="scientific">Trypanosoma cruzi</name>
    <dbReference type="NCBI Taxonomy" id="5693"/>
    <lineage>
        <taxon>Eukaryota</taxon>
        <taxon>Discoba</taxon>
        <taxon>Euglenozoa</taxon>
        <taxon>Kinetoplastea</taxon>
        <taxon>Metakinetoplastina</taxon>
        <taxon>Trypanosomatida</taxon>
        <taxon>Trypanosomatidae</taxon>
        <taxon>Trypanosoma</taxon>
        <taxon>Schizotrypanum</taxon>
    </lineage>
</organism>
<dbReference type="InterPro" id="IPR023573">
    <property type="entry name" value="Ribosomal_eL20_dom"/>
</dbReference>
<dbReference type="GO" id="GO:0003735">
    <property type="term" value="F:structural constituent of ribosome"/>
    <property type="evidence" value="ECO:0007669"/>
    <property type="project" value="InterPro"/>
</dbReference>
<keyword evidence="2" id="KW-0689">Ribosomal protein</keyword>
<accession>A0A7J6Y2F1</accession>
<dbReference type="VEuPathDB" id="TriTrypDB:BCY84_01438"/>
<name>A0A7J6Y2F1_TRYCR</name>
<evidence type="ECO:0000256" key="2">
    <source>
        <dbReference type="ARBA" id="ARBA00022980"/>
    </source>
</evidence>
<keyword evidence="3" id="KW-0687">Ribonucleoprotein</keyword>
<evidence type="ECO:0000256" key="1">
    <source>
        <dbReference type="ARBA" id="ARBA00009362"/>
    </source>
</evidence>
<dbReference type="EMBL" id="JABDHM010000049">
    <property type="protein sequence ID" value="KAF5220556.1"/>
    <property type="molecule type" value="Genomic_DNA"/>
</dbReference>
<dbReference type="InterPro" id="IPR028877">
    <property type="entry name" value="Ribosomal_eL20"/>
</dbReference>
<gene>
    <name evidence="6" type="ORF">ECC02_006405</name>
</gene>
<dbReference type="SUPFAM" id="SSF160374">
    <property type="entry name" value="RplX-like"/>
    <property type="match status" value="1"/>
</dbReference>
<dbReference type="Gene3D" id="3.10.20.10">
    <property type="match status" value="2"/>
</dbReference>
<dbReference type="AlphaFoldDB" id="A0A7J6Y2F1"/>
<comment type="caution">
    <text evidence="6">The sequence shown here is derived from an EMBL/GenBank/DDBJ whole genome shotgun (WGS) entry which is preliminary data.</text>
</comment>
<sequence length="243" mass="28311">MQWWVLRECRNGEEYIYIYLLNNANGGISFSSLLSLSRLFLHQRQKQKETSSASRQKGKKKKTKMVKPHLRHYCVVGRETPSEKNPAPTVYKFEVFAPNFVVAKSRFWRMMREKNKVKSTHGDVLSCKVVKDRKLAARNYSVDIAYYSQRCGYTHMVKEFRDVSKAGAVSQAYHDLASRHRARYHNIEVLGVKSIPNHQVKRLSISEYHASNLSFPLLHRRVKAPRKDRVVFVKKNTKRAVVA</sequence>
<reference evidence="6 7" key="1">
    <citation type="journal article" date="2019" name="Genome Biol. Evol.">
        <title>Nanopore Sequencing Significantly Improves Genome Assembly of the Protozoan Parasite Trypanosoma cruzi.</title>
        <authorList>
            <person name="Diaz-Viraque F."/>
            <person name="Pita S."/>
            <person name="Greif G."/>
            <person name="de Souza R.C.M."/>
            <person name="Iraola G."/>
            <person name="Robello C."/>
        </authorList>
    </citation>
    <scope>NUCLEOTIDE SEQUENCE [LARGE SCALE GENOMIC DNA]</scope>
    <source>
        <strain evidence="6 7">Berenice</strain>
    </source>
</reference>
<keyword evidence="4" id="KW-1133">Transmembrane helix</keyword>
<comment type="similarity">
    <text evidence="1">Belongs to the eukaryotic ribosomal protein eL20 family.</text>
</comment>
<dbReference type="GO" id="GO:0006412">
    <property type="term" value="P:translation"/>
    <property type="evidence" value="ECO:0007669"/>
    <property type="project" value="InterPro"/>
</dbReference>
<dbReference type="GO" id="GO:0005840">
    <property type="term" value="C:ribosome"/>
    <property type="evidence" value="ECO:0007669"/>
    <property type="project" value="UniProtKB-KW"/>
</dbReference>
<feature type="domain" description="Large ribosomal subunit protein eL20" evidence="5">
    <location>
        <begin position="71"/>
        <end position="193"/>
    </location>
</feature>
<feature type="transmembrane region" description="Helical" evidence="4">
    <location>
        <begin position="16"/>
        <end position="41"/>
    </location>
</feature>
<keyword evidence="4" id="KW-0812">Transmembrane</keyword>